<reference evidence="1" key="1">
    <citation type="journal article" date="2014" name="Front. Microbiol.">
        <title>High frequency of phylogenetically diverse reductive dehalogenase-homologous genes in deep subseafloor sedimentary metagenomes.</title>
        <authorList>
            <person name="Kawai M."/>
            <person name="Futagami T."/>
            <person name="Toyoda A."/>
            <person name="Takaki Y."/>
            <person name="Nishi S."/>
            <person name="Hori S."/>
            <person name="Arai W."/>
            <person name="Tsubouchi T."/>
            <person name="Morono Y."/>
            <person name="Uchiyama I."/>
            <person name="Ito T."/>
            <person name="Fujiyama A."/>
            <person name="Inagaki F."/>
            <person name="Takami H."/>
        </authorList>
    </citation>
    <scope>NUCLEOTIDE SEQUENCE</scope>
    <source>
        <strain evidence="1">Expedition CK06-06</strain>
    </source>
</reference>
<comment type="caution">
    <text evidence="1">The sequence shown here is derived from an EMBL/GenBank/DDBJ whole genome shotgun (WGS) entry which is preliminary data.</text>
</comment>
<proteinExistence type="predicted"/>
<evidence type="ECO:0000313" key="1">
    <source>
        <dbReference type="EMBL" id="GAG60454.1"/>
    </source>
</evidence>
<feature type="non-terminal residue" evidence="1">
    <location>
        <position position="49"/>
    </location>
</feature>
<sequence>MTIKLKKQVIEILTVLKEKKTEKLASKLKKALSTIGPLISVNPIEMNIS</sequence>
<dbReference type="AlphaFoldDB" id="X0YUW7"/>
<dbReference type="EMBL" id="BART01007610">
    <property type="protein sequence ID" value="GAG60454.1"/>
    <property type="molecule type" value="Genomic_DNA"/>
</dbReference>
<organism evidence="1">
    <name type="scientific">marine sediment metagenome</name>
    <dbReference type="NCBI Taxonomy" id="412755"/>
    <lineage>
        <taxon>unclassified sequences</taxon>
        <taxon>metagenomes</taxon>
        <taxon>ecological metagenomes</taxon>
    </lineage>
</organism>
<protein>
    <submittedName>
        <fullName evidence="1">Uncharacterized protein</fullName>
    </submittedName>
</protein>
<accession>X0YUW7</accession>
<name>X0YUW7_9ZZZZ</name>
<gene>
    <name evidence="1" type="ORF">S01H4_17295</name>
</gene>